<organism evidence="1">
    <name type="scientific">marine sediment metagenome</name>
    <dbReference type="NCBI Taxonomy" id="412755"/>
    <lineage>
        <taxon>unclassified sequences</taxon>
        <taxon>metagenomes</taxon>
        <taxon>ecological metagenomes</taxon>
    </lineage>
</organism>
<name>X1H767_9ZZZZ</name>
<gene>
    <name evidence="1" type="ORF">S03H2_48545</name>
</gene>
<reference evidence="1" key="1">
    <citation type="journal article" date="2014" name="Front. Microbiol.">
        <title>High frequency of phylogenetically diverse reductive dehalogenase-homologous genes in deep subseafloor sedimentary metagenomes.</title>
        <authorList>
            <person name="Kawai M."/>
            <person name="Futagami T."/>
            <person name="Toyoda A."/>
            <person name="Takaki Y."/>
            <person name="Nishi S."/>
            <person name="Hori S."/>
            <person name="Arai W."/>
            <person name="Tsubouchi T."/>
            <person name="Morono Y."/>
            <person name="Uchiyama I."/>
            <person name="Ito T."/>
            <person name="Fujiyama A."/>
            <person name="Inagaki F."/>
            <person name="Takami H."/>
        </authorList>
    </citation>
    <scope>NUCLEOTIDE SEQUENCE</scope>
    <source>
        <strain evidence="1">Expedition CK06-06</strain>
    </source>
</reference>
<comment type="caution">
    <text evidence="1">The sequence shown here is derived from an EMBL/GenBank/DDBJ whole genome shotgun (WGS) entry which is preliminary data.</text>
</comment>
<dbReference type="AlphaFoldDB" id="X1H767"/>
<dbReference type="EMBL" id="BARU01030613">
    <property type="protein sequence ID" value="GAH65242.1"/>
    <property type="molecule type" value="Genomic_DNA"/>
</dbReference>
<proteinExistence type="predicted"/>
<sequence>MTVKIRIKDKLKKLNPFKSNPGMRKKTKKQCQRIFGLGDKPDPKKYLKSPDLDQVEVATALARLETELSWIKRILWLAFIGGGASQIFG</sequence>
<accession>X1H767</accession>
<evidence type="ECO:0000313" key="1">
    <source>
        <dbReference type="EMBL" id="GAH65242.1"/>
    </source>
</evidence>
<protein>
    <submittedName>
        <fullName evidence="1">Uncharacterized protein</fullName>
    </submittedName>
</protein>